<name>A0ABQ4ZNJ9_9ASTR</name>
<comment type="caution">
    <text evidence="1">The sequence shown here is derived from an EMBL/GenBank/DDBJ whole genome shotgun (WGS) entry which is preliminary data.</text>
</comment>
<dbReference type="Proteomes" id="UP001151760">
    <property type="component" value="Unassembled WGS sequence"/>
</dbReference>
<evidence type="ECO:0000313" key="1">
    <source>
        <dbReference type="EMBL" id="GJS91457.1"/>
    </source>
</evidence>
<protein>
    <submittedName>
        <fullName evidence="1">Uncharacterized protein</fullName>
    </submittedName>
</protein>
<accession>A0ABQ4ZNJ9</accession>
<evidence type="ECO:0000313" key="2">
    <source>
        <dbReference type="Proteomes" id="UP001151760"/>
    </source>
</evidence>
<reference evidence="1" key="1">
    <citation type="journal article" date="2022" name="Int. J. Mol. Sci.">
        <title>Draft Genome of Tanacetum Coccineum: Genomic Comparison of Closely Related Tanacetum-Family Plants.</title>
        <authorList>
            <person name="Yamashiro T."/>
            <person name="Shiraishi A."/>
            <person name="Nakayama K."/>
            <person name="Satake H."/>
        </authorList>
    </citation>
    <scope>NUCLEOTIDE SEQUENCE</scope>
</reference>
<reference evidence="1" key="2">
    <citation type="submission" date="2022-01" db="EMBL/GenBank/DDBJ databases">
        <authorList>
            <person name="Yamashiro T."/>
            <person name="Shiraishi A."/>
            <person name="Satake H."/>
            <person name="Nakayama K."/>
        </authorList>
    </citation>
    <scope>NUCLEOTIDE SEQUENCE</scope>
</reference>
<organism evidence="1 2">
    <name type="scientific">Tanacetum coccineum</name>
    <dbReference type="NCBI Taxonomy" id="301880"/>
    <lineage>
        <taxon>Eukaryota</taxon>
        <taxon>Viridiplantae</taxon>
        <taxon>Streptophyta</taxon>
        <taxon>Embryophyta</taxon>
        <taxon>Tracheophyta</taxon>
        <taxon>Spermatophyta</taxon>
        <taxon>Magnoliopsida</taxon>
        <taxon>eudicotyledons</taxon>
        <taxon>Gunneridae</taxon>
        <taxon>Pentapetalae</taxon>
        <taxon>asterids</taxon>
        <taxon>campanulids</taxon>
        <taxon>Asterales</taxon>
        <taxon>Asteraceae</taxon>
        <taxon>Asteroideae</taxon>
        <taxon>Anthemideae</taxon>
        <taxon>Anthemidinae</taxon>
        <taxon>Tanacetum</taxon>
    </lineage>
</organism>
<dbReference type="EMBL" id="BQNB010011507">
    <property type="protein sequence ID" value="GJS91457.1"/>
    <property type="molecule type" value="Genomic_DNA"/>
</dbReference>
<keyword evidence="2" id="KW-1185">Reference proteome</keyword>
<gene>
    <name evidence="1" type="ORF">Tco_0774093</name>
</gene>
<sequence>MLFKNPRLLVIETDESPQDCVTGGEMNLVSEFQDCVKGGENELEMVVDKLVEKNDESFRFDKKLDASLGSHIAAELTEFSPTGIGVNGHENGFEDQLWRYEKHKESLVNGKEYDGKQDGNKEDGEFVNVSEEIELSDHCSMDIRGAGFGRGNDEREQTLNELLTELNDFRCCSSRLEFSLKEMFLGGNGVDGRRYGVQSANLRYKRKVDQLEMARLRKKEGRTDVGGHVDQIESIMWVFRSVWVRASSTSYNLKMAGTGYKRVVYDLILCLILEVKDLFKGNRMLYAKWERVTGCTYRFLALSHEQSRWEYLKWNDLLLQSSIKA</sequence>
<proteinExistence type="predicted"/>